<protein>
    <submittedName>
        <fullName evidence="1">F420-0:Gamma-glutamyl ligase (F420 biosynthesis)</fullName>
    </submittedName>
</protein>
<reference evidence="1" key="1">
    <citation type="submission" date="2017-04" db="EMBL/GenBank/DDBJ databases">
        <authorList>
            <person name="Varghese N."/>
            <person name="Submissions S."/>
        </authorList>
    </citation>
    <scope>NUCLEOTIDE SEQUENCE</scope>
    <source>
        <strain evidence="1">WTE2008</strain>
    </source>
</reference>
<sequence>MGIIPSRNLDDQRREKDGIVYFDRGTLTGKNGRRYDRFAIQTHFVEVGEDQAELVRRYVLPLAQDGDVLSFGAKVMAMCTKNVKTKEEVHPGFWARKLAPFAGINETGVGMHEPYKLQLVIDMCGLPRVLFAAVVSAITRPFGVHGLFYKICGKGVAGIDGFYFRSSFDRYKELALINPPNPVELCNKLEKDTGIPVVLMDANDIDQNQLGKCDDFPLTDEEIQDAMADNPSGQGDELTPLILIRPLS</sequence>
<gene>
    <name evidence="1" type="ORF">SAMN06297397_0447</name>
</gene>
<dbReference type="Proteomes" id="UP000192328">
    <property type="component" value="Unassembled WGS sequence"/>
</dbReference>
<keyword evidence="1" id="KW-0436">Ligase</keyword>
<accession>A0AC61PI33</accession>
<evidence type="ECO:0000313" key="2">
    <source>
        <dbReference type="Proteomes" id="UP000192328"/>
    </source>
</evidence>
<keyword evidence="2" id="KW-1185">Reference proteome</keyword>
<name>A0AC61PI33_9FIRM</name>
<evidence type="ECO:0000313" key="1">
    <source>
        <dbReference type="EMBL" id="SMC38181.1"/>
    </source>
</evidence>
<proteinExistence type="predicted"/>
<organism evidence="1 2">
    <name type="scientific">Aristaeella lactis</name>
    <dbReference type="NCBI Taxonomy" id="3046383"/>
    <lineage>
        <taxon>Bacteria</taxon>
        <taxon>Bacillati</taxon>
        <taxon>Bacillota</taxon>
        <taxon>Clostridia</taxon>
        <taxon>Eubacteriales</taxon>
        <taxon>Aristaeellaceae</taxon>
        <taxon>Aristaeella</taxon>
    </lineage>
</organism>
<comment type="caution">
    <text evidence="1">The sequence shown here is derived from an EMBL/GenBank/DDBJ whole genome shotgun (WGS) entry which is preliminary data.</text>
</comment>
<dbReference type="EMBL" id="FWXZ01000001">
    <property type="protein sequence ID" value="SMC38181.1"/>
    <property type="molecule type" value="Genomic_DNA"/>
</dbReference>